<dbReference type="RefSeq" id="WP_037286631.1">
    <property type="nucleotide sequence ID" value="NZ_JEOB01000002.1"/>
</dbReference>
<evidence type="ECO:0000313" key="3">
    <source>
        <dbReference type="Proteomes" id="UP000021369"/>
    </source>
</evidence>
<keyword evidence="1" id="KW-1133">Transmembrane helix</keyword>
<evidence type="ECO:0000313" key="2">
    <source>
        <dbReference type="EMBL" id="EXM40193.1"/>
    </source>
</evidence>
<dbReference type="Proteomes" id="UP000021369">
    <property type="component" value="Unassembled WGS sequence"/>
</dbReference>
<feature type="transmembrane region" description="Helical" evidence="1">
    <location>
        <begin position="18"/>
        <end position="37"/>
    </location>
</feature>
<name>A0A011W043_RUMAL</name>
<dbReference type="EMBL" id="JEOB01000002">
    <property type="protein sequence ID" value="EXM40193.1"/>
    <property type="molecule type" value="Genomic_DNA"/>
</dbReference>
<dbReference type="AlphaFoldDB" id="A0A011W043"/>
<sequence length="201" mass="23117">MTEDVSEKNVIRKKNNGCIIAVVMMLLFFGFMLYAMIDFRNKTHKEWDTFDDERIAAIENYLYMTMPEGAEPVKFKRDDGPGDSCTRLIVGGISDPQEFMEKAFPGVEIKELAPDEELNKALNESISENKEVDILKKVPTDNKSFGSIKNELDETASMLGYSIEITEIYSRIRDEHTMDRYYIGFGKADDGYYADIYFLVF</sequence>
<keyword evidence="3" id="KW-1185">Reference proteome</keyword>
<evidence type="ECO:0000256" key="1">
    <source>
        <dbReference type="SAM" id="Phobius"/>
    </source>
</evidence>
<keyword evidence="1" id="KW-0472">Membrane</keyword>
<keyword evidence="1" id="KW-0812">Transmembrane</keyword>
<reference evidence="2 3" key="1">
    <citation type="submission" date="2013-06" db="EMBL/GenBank/DDBJ databases">
        <title>Rumen cellulosomics: divergent fiber-degrading strategies revealed by comparative genome-wide analysis of six Ruminococcal strains.</title>
        <authorList>
            <person name="Dassa B."/>
            <person name="Borovok I."/>
            <person name="Lamed R."/>
            <person name="Flint H."/>
            <person name="Yeoman C.J."/>
            <person name="White B."/>
            <person name="Bayer E.A."/>
        </authorList>
    </citation>
    <scope>NUCLEOTIDE SEQUENCE [LARGE SCALE GENOMIC DNA]</scope>
    <source>
        <strain evidence="2 3">SY3</strain>
    </source>
</reference>
<dbReference type="PATRIC" id="fig|1341156.4.peg.1966"/>
<gene>
    <name evidence="2" type="ORF">RASY3_07785</name>
</gene>
<dbReference type="OrthoDB" id="1820286at2"/>
<proteinExistence type="predicted"/>
<comment type="caution">
    <text evidence="2">The sequence shown here is derived from an EMBL/GenBank/DDBJ whole genome shotgun (WGS) entry which is preliminary data.</text>
</comment>
<organism evidence="2 3">
    <name type="scientific">Ruminococcus albus SY3</name>
    <dbReference type="NCBI Taxonomy" id="1341156"/>
    <lineage>
        <taxon>Bacteria</taxon>
        <taxon>Bacillati</taxon>
        <taxon>Bacillota</taxon>
        <taxon>Clostridia</taxon>
        <taxon>Eubacteriales</taxon>
        <taxon>Oscillospiraceae</taxon>
        <taxon>Ruminococcus</taxon>
    </lineage>
</organism>
<accession>A0A011W043</accession>
<protein>
    <submittedName>
        <fullName evidence="2">Uncharacterized protein</fullName>
    </submittedName>
</protein>